<dbReference type="Pfam" id="PF02817">
    <property type="entry name" value="E3_binding"/>
    <property type="match status" value="1"/>
</dbReference>
<dbReference type="InterPro" id="IPR023213">
    <property type="entry name" value="CAT-like_dom_sf"/>
</dbReference>
<accession>L8HCS5</accession>
<keyword evidence="10" id="KW-1185">Reference proteome</keyword>
<keyword evidence="4 5" id="KW-0012">Acyltransferase</keyword>
<evidence type="ECO:0000256" key="4">
    <source>
        <dbReference type="ARBA" id="ARBA00023315"/>
    </source>
</evidence>
<evidence type="ECO:0000256" key="6">
    <source>
        <dbReference type="SAM" id="MobiDB-lite"/>
    </source>
</evidence>
<feature type="domain" description="Lipoyl-binding" evidence="7">
    <location>
        <begin position="75"/>
        <end position="152"/>
    </location>
</feature>
<keyword evidence="3 5" id="KW-0450">Lipoyl</keyword>
<dbReference type="GO" id="GO:0045254">
    <property type="term" value="C:pyruvate dehydrogenase complex"/>
    <property type="evidence" value="ECO:0007669"/>
    <property type="project" value="UniProtKB-UniRule"/>
</dbReference>
<comment type="catalytic activity">
    <reaction evidence="5">
        <text>N(6)-[(R)-dihydrolipoyl]-L-lysyl-[protein] + acetyl-CoA = N(6)-[(R)-S(8)-acetyldihydrolipoyl]-L-lysyl-[protein] + CoA</text>
        <dbReference type="Rhea" id="RHEA:17017"/>
        <dbReference type="Rhea" id="RHEA-COMP:10475"/>
        <dbReference type="Rhea" id="RHEA-COMP:10478"/>
        <dbReference type="ChEBI" id="CHEBI:57287"/>
        <dbReference type="ChEBI" id="CHEBI:57288"/>
        <dbReference type="ChEBI" id="CHEBI:83100"/>
        <dbReference type="ChEBI" id="CHEBI:83111"/>
        <dbReference type="EC" id="2.3.1.12"/>
    </reaction>
</comment>
<dbReference type="GO" id="GO:0005739">
    <property type="term" value="C:mitochondrion"/>
    <property type="evidence" value="ECO:0007669"/>
    <property type="project" value="UniProtKB-SubCell"/>
</dbReference>
<dbReference type="GeneID" id="14923490"/>
<dbReference type="InterPro" id="IPR001078">
    <property type="entry name" value="2-oxoacid_DH_actylTfrase"/>
</dbReference>
<feature type="region of interest" description="Disordered" evidence="6">
    <location>
        <begin position="159"/>
        <end position="213"/>
    </location>
</feature>
<dbReference type="EMBL" id="KB007883">
    <property type="protein sequence ID" value="ELR22548.1"/>
    <property type="molecule type" value="Genomic_DNA"/>
</dbReference>
<protein>
    <recommendedName>
        <fullName evidence="5">Acetyltransferase component of pyruvate dehydrogenase complex</fullName>
        <ecNumber evidence="5">2.3.1.12</ecNumber>
    </recommendedName>
</protein>
<dbReference type="CDD" id="cd06849">
    <property type="entry name" value="lipoyl_domain"/>
    <property type="match status" value="1"/>
</dbReference>
<dbReference type="GO" id="GO:0004742">
    <property type="term" value="F:dihydrolipoyllysine-residue acetyltransferase activity"/>
    <property type="evidence" value="ECO:0007669"/>
    <property type="project" value="UniProtKB-UniRule"/>
</dbReference>
<dbReference type="PROSITE" id="PS51826">
    <property type="entry name" value="PSBD"/>
    <property type="match status" value="1"/>
</dbReference>
<evidence type="ECO:0000256" key="2">
    <source>
        <dbReference type="ARBA" id="ARBA00022679"/>
    </source>
</evidence>
<proteinExistence type="inferred from homology"/>
<dbReference type="FunFam" id="2.40.50.100:FF:000010">
    <property type="entry name" value="Acetyltransferase component of pyruvate dehydrogenase complex"/>
    <property type="match status" value="1"/>
</dbReference>
<dbReference type="KEGG" id="acan:ACA1_142390"/>
<evidence type="ECO:0000259" key="7">
    <source>
        <dbReference type="PROSITE" id="PS50968"/>
    </source>
</evidence>
<dbReference type="GO" id="GO:0006086">
    <property type="term" value="P:pyruvate decarboxylation to acetyl-CoA"/>
    <property type="evidence" value="ECO:0007669"/>
    <property type="project" value="InterPro"/>
</dbReference>
<dbReference type="SUPFAM" id="SSF52777">
    <property type="entry name" value="CoA-dependent acyltransferases"/>
    <property type="match status" value="1"/>
</dbReference>
<evidence type="ECO:0000313" key="9">
    <source>
        <dbReference type="EMBL" id="ELR22548.1"/>
    </source>
</evidence>
<dbReference type="NCBIfam" id="TIGR01349">
    <property type="entry name" value="PDHac_trf_mito"/>
    <property type="match status" value="1"/>
</dbReference>
<dbReference type="FunFam" id="3.30.559.10:FF:000003">
    <property type="entry name" value="Acetyltransferase component of pyruvate dehydrogenase complex"/>
    <property type="match status" value="1"/>
</dbReference>
<evidence type="ECO:0000256" key="3">
    <source>
        <dbReference type="ARBA" id="ARBA00022823"/>
    </source>
</evidence>
<gene>
    <name evidence="9" type="ORF">ACA1_142390</name>
</gene>
<comment type="similarity">
    <text evidence="1 5">Belongs to the 2-oxoacid dehydrogenase family.</text>
</comment>
<comment type="cofactor">
    <cofactor evidence="5">
        <name>(R)-lipoate</name>
        <dbReference type="ChEBI" id="CHEBI:83088"/>
    </cofactor>
    <text evidence="5">Binds 1 lipoyl cofactor covalently.</text>
</comment>
<dbReference type="InterPro" id="IPR006257">
    <property type="entry name" value="LAT1"/>
</dbReference>
<dbReference type="Gene3D" id="4.10.320.10">
    <property type="entry name" value="E3-binding domain"/>
    <property type="match status" value="1"/>
</dbReference>
<dbReference type="OrthoDB" id="537444at2759"/>
<evidence type="ECO:0000256" key="1">
    <source>
        <dbReference type="ARBA" id="ARBA00007317"/>
    </source>
</evidence>
<dbReference type="SUPFAM" id="SSF47005">
    <property type="entry name" value="Peripheral subunit-binding domain of 2-oxo acid dehydrogenase complex"/>
    <property type="match status" value="1"/>
</dbReference>
<dbReference type="Pfam" id="PF00198">
    <property type="entry name" value="2-oxoacid_dh"/>
    <property type="match status" value="1"/>
</dbReference>
<dbReference type="AlphaFoldDB" id="L8HCS5"/>
<sequence>MKRGVSRSSRVARGVKGTSATAQCLRATAVAQRSASTLSSTSRRSASPLFSGPVARSTATVQQFGVRSYATLPAHEVLGLPALSPTMTQGNLAKWLKKEGDKIQPGDLIASIETDKATVDWEATEAGYLAKILIPEGSKDVTVGKPAVVTVEEEEDVAKFKDFSPEGGDAAAPAAPKEEAPAAPKAAPAAPEQPKAAAPAAPKAAPAPQAAPAGGRVFASPLARKVAQEQGVDVAAVHGTGSNNRVIRADVLDYAAKGPAFVPAATSVPTPAPGGLFTDIPNTQIRKVIAARLTESKQTVPHYYLSIECRMDKLLKVRQELNAKGEGAYKLSVNDFIIKAAALALQKKPTCNSAWFGDYIRRYHNVDINVAVSTDEGLFTPIVQDADKKGLATIANTVKDLANKAKEKKLQPHEFQGGTFTISNLGMFGVKQFAASCILAVGGTEKKVVPNEDKETSAAQPYATAHVMTVTLSCDHRVVDGAVGAEWLKTFKELVEDPVKMLL</sequence>
<feature type="domain" description="Peripheral subunit-binding (PSBD)" evidence="8">
    <location>
        <begin position="218"/>
        <end position="255"/>
    </location>
</feature>
<comment type="subcellular location">
    <subcellularLocation>
        <location evidence="5">Mitochondrion</location>
    </subcellularLocation>
</comment>
<dbReference type="InterPro" id="IPR000089">
    <property type="entry name" value="Biotin_lipoyl"/>
</dbReference>
<dbReference type="Gene3D" id="3.30.559.10">
    <property type="entry name" value="Chloramphenicol acetyltransferase-like domain"/>
    <property type="match status" value="1"/>
</dbReference>
<keyword evidence="2 5" id="KW-0808">Transferase</keyword>
<dbReference type="OMA" id="TMEFESF"/>
<dbReference type="STRING" id="1257118.L8HCS5"/>
<keyword evidence="9" id="KW-0670">Pyruvate</keyword>
<evidence type="ECO:0000259" key="8">
    <source>
        <dbReference type="PROSITE" id="PS51826"/>
    </source>
</evidence>
<dbReference type="PROSITE" id="PS50968">
    <property type="entry name" value="BIOTINYL_LIPOYL"/>
    <property type="match status" value="1"/>
</dbReference>
<organism evidence="9 10">
    <name type="scientific">Acanthamoeba castellanii (strain ATCC 30010 / Neff)</name>
    <dbReference type="NCBI Taxonomy" id="1257118"/>
    <lineage>
        <taxon>Eukaryota</taxon>
        <taxon>Amoebozoa</taxon>
        <taxon>Discosea</taxon>
        <taxon>Longamoebia</taxon>
        <taxon>Centramoebida</taxon>
        <taxon>Acanthamoebidae</taxon>
        <taxon>Acanthamoeba</taxon>
    </lineage>
</organism>
<dbReference type="Proteomes" id="UP000011083">
    <property type="component" value="Unassembled WGS sequence"/>
</dbReference>
<dbReference type="InterPro" id="IPR045257">
    <property type="entry name" value="E2/Pdx1"/>
</dbReference>
<dbReference type="PANTHER" id="PTHR23151">
    <property type="entry name" value="DIHYDROLIPOAMIDE ACETYL/SUCCINYL-TRANSFERASE-RELATED"/>
    <property type="match status" value="1"/>
</dbReference>
<dbReference type="Gene3D" id="2.40.50.100">
    <property type="match status" value="1"/>
</dbReference>
<dbReference type="SUPFAM" id="SSF51230">
    <property type="entry name" value="Single hybrid motif"/>
    <property type="match status" value="1"/>
</dbReference>
<dbReference type="VEuPathDB" id="AmoebaDB:ACA1_142390"/>
<dbReference type="PANTHER" id="PTHR23151:SF90">
    <property type="entry name" value="DIHYDROLIPOYLLYSINE-RESIDUE ACETYLTRANSFERASE COMPONENT OF PYRUVATE DEHYDROGENASE COMPLEX, MITOCHONDRIAL-RELATED"/>
    <property type="match status" value="1"/>
</dbReference>
<dbReference type="InterPro" id="IPR036625">
    <property type="entry name" value="E3-bd_dom_sf"/>
</dbReference>
<dbReference type="Pfam" id="PF00364">
    <property type="entry name" value="Biotin_lipoyl"/>
    <property type="match status" value="1"/>
</dbReference>
<evidence type="ECO:0000256" key="5">
    <source>
        <dbReference type="RuleBase" id="RU361137"/>
    </source>
</evidence>
<dbReference type="InterPro" id="IPR004167">
    <property type="entry name" value="PSBD"/>
</dbReference>
<comment type="function">
    <text evidence="5">The pyruvate dehydrogenase complex catalyzes the overall conversion of pyruvate to acetyl-CoA and CO(2).</text>
</comment>
<dbReference type="RefSeq" id="XP_004349636.1">
    <property type="nucleotide sequence ID" value="XM_004349586.1"/>
</dbReference>
<dbReference type="EC" id="2.3.1.12" evidence="5"/>
<dbReference type="InterPro" id="IPR011053">
    <property type="entry name" value="Single_hybrid_motif"/>
</dbReference>
<name>L8HCS5_ACACF</name>
<feature type="compositionally biased region" description="Low complexity" evidence="6">
    <location>
        <begin position="170"/>
        <end position="213"/>
    </location>
</feature>
<evidence type="ECO:0000313" key="10">
    <source>
        <dbReference type="Proteomes" id="UP000011083"/>
    </source>
</evidence>
<reference evidence="9 10" key="1">
    <citation type="journal article" date="2013" name="Genome Biol.">
        <title>Genome of Acanthamoeba castellanii highlights extensive lateral gene transfer and early evolution of tyrosine kinase signaling.</title>
        <authorList>
            <person name="Clarke M."/>
            <person name="Lohan A.J."/>
            <person name="Liu B."/>
            <person name="Lagkouvardos I."/>
            <person name="Roy S."/>
            <person name="Zafar N."/>
            <person name="Bertelli C."/>
            <person name="Schilde C."/>
            <person name="Kianianmomeni A."/>
            <person name="Burglin T.R."/>
            <person name="Frech C."/>
            <person name="Turcotte B."/>
            <person name="Kopec K.O."/>
            <person name="Synnott J.M."/>
            <person name="Choo C."/>
            <person name="Paponov I."/>
            <person name="Finkler A."/>
            <person name="Soon Heng Tan C."/>
            <person name="Hutchins A.P."/>
            <person name="Weinmeier T."/>
            <person name="Rattei T."/>
            <person name="Chu J.S."/>
            <person name="Gimenez G."/>
            <person name="Irimia M."/>
            <person name="Rigden D.J."/>
            <person name="Fitzpatrick D.A."/>
            <person name="Lorenzo-Morales J."/>
            <person name="Bateman A."/>
            <person name="Chiu C.H."/>
            <person name="Tang P."/>
            <person name="Hegemann P."/>
            <person name="Fromm H."/>
            <person name="Raoult D."/>
            <person name="Greub G."/>
            <person name="Miranda-Saavedra D."/>
            <person name="Chen N."/>
            <person name="Nash P."/>
            <person name="Ginger M.L."/>
            <person name="Horn M."/>
            <person name="Schaap P."/>
            <person name="Caler L."/>
            <person name="Loftus B."/>
        </authorList>
    </citation>
    <scope>NUCLEOTIDE SEQUENCE [LARGE SCALE GENOMIC DNA]</scope>
    <source>
        <strain evidence="9 10">Neff</strain>
    </source>
</reference>